<evidence type="ECO:0000259" key="1">
    <source>
        <dbReference type="Pfam" id="PF06114"/>
    </source>
</evidence>
<dbReference type="Proteomes" id="UP000001572">
    <property type="component" value="Chromosome"/>
</dbReference>
<reference evidence="3" key="1">
    <citation type="journal article" date="2016" name="Genome Announc.">
        <title>Complete genome sequence of Alkaliphilus metalliredigens strain QYMF, an alkaliphilic and metal-reducing bacterium isolated from borax-contaminated leachate ponds.</title>
        <authorList>
            <person name="Hwang C."/>
            <person name="Copeland A."/>
            <person name="Lucas S."/>
            <person name="Lapidus A."/>
            <person name="Barry K."/>
            <person name="Detter J.C."/>
            <person name="Glavina Del Rio T."/>
            <person name="Hammon N."/>
            <person name="Israni S."/>
            <person name="Dalin E."/>
            <person name="Tice H."/>
            <person name="Pitluck S."/>
            <person name="Chertkov O."/>
            <person name="Brettin T."/>
            <person name="Bruce D."/>
            <person name="Han C."/>
            <person name="Schmutz J."/>
            <person name="Larimer F."/>
            <person name="Land M.L."/>
            <person name="Hauser L."/>
            <person name="Kyrpides N."/>
            <person name="Mikhailova N."/>
            <person name="Ye Q."/>
            <person name="Zhou J."/>
            <person name="Richardson P."/>
            <person name="Fields M.W."/>
        </authorList>
    </citation>
    <scope>NUCLEOTIDE SEQUENCE [LARGE SCALE GENOMIC DNA]</scope>
    <source>
        <strain evidence="3">QYMF</strain>
    </source>
</reference>
<name>A6TQS2_ALKMQ</name>
<dbReference type="OrthoDB" id="1707128at2"/>
<protein>
    <recommendedName>
        <fullName evidence="1">IrrE N-terminal-like domain-containing protein</fullName>
    </recommendedName>
</protein>
<dbReference type="RefSeq" id="WP_012063515.1">
    <property type="nucleotide sequence ID" value="NC_009633.1"/>
</dbReference>
<dbReference type="AlphaFoldDB" id="A6TQS2"/>
<dbReference type="KEGG" id="amt:Amet_2386"/>
<dbReference type="HOGENOM" id="CLU_1465312_0_0_9"/>
<evidence type="ECO:0000313" key="3">
    <source>
        <dbReference type="Proteomes" id="UP000001572"/>
    </source>
</evidence>
<accession>A6TQS2</accession>
<gene>
    <name evidence="2" type="ordered locus">Amet_2386</name>
</gene>
<dbReference type="Pfam" id="PF06114">
    <property type="entry name" value="Peptidase_M78"/>
    <property type="match status" value="1"/>
</dbReference>
<dbReference type="eggNOG" id="ENOG5032WJG">
    <property type="taxonomic scope" value="Bacteria"/>
</dbReference>
<evidence type="ECO:0000313" key="2">
    <source>
        <dbReference type="EMBL" id="ABR48540.1"/>
    </source>
</evidence>
<dbReference type="STRING" id="293826.Amet_2386"/>
<proteinExistence type="predicted"/>
<keyword evidence="3" id="KW-1185">Reference proteome</keyword>
<organism evidence="2 3">
    <name type="scientific">Alkaliphilus metalliredigens (strain QYMF)</name>
    <dbReference type="NCBI Taxonomy" id="293826"/>
    <lineage>
        <taxon>Bacteria</taxon>
        <taxon>Bacillati</taxon>
        <taxon>Bacillota</taxon>
        <taxon>Clostridia</taxon>
        <taxon>Peptostreptococcales</taxon>
        <taxon>Natronincolaceae</taxon>
        <taxon>Alkaliphilus</taxon>
    </lineage>
</organism>
<dbReference type="InterPro" id="IPR010359">
    <property type="entry name" value="IrrE_HExxH"/>
</dbReference>
<sequence length="184" mass="21343">MFTIVLAHILPQTNINYLEEKANFILDKHTIKYSFETNIYCILDQYRNIKVFHLNQGSKTIIKKNKAIILLDSQLPPREERQELAEEFCHALLHLGNQIDNTTIIDKQENQAKRMAAYLLCPIHIIKNISVPSDTYAMIDELADVFFVTPEFMKYRLSLIWGQDIDMVSYHNGQAYGFMTVGSL</sequence>
<dbReference type="EMBL" id="CP000724">
    <property type="protein sequence ID" value="ABR48540.1"/>
    <property type="molecule type" value="Genomic_DNA"/>
</dbReference>
<feature type="domain" description="IrrE N-terminal-like" evidence="1">
    <location>
        <begin position="46"/>
        <end position="158"/>
    </location>
</feature>
<dbReference type="Gene3D" id="1.10.10.2910">
    <property type="match status" value="1"/>
</dbReference>